<feature type="domain" description="Spermatogenesis-associated protein 6 N-terminal" evidence="4">
    <location>
        <begin position="10"/>
        <end position="150"/>
    </location>
</feature>
<protein>
    <recommendedName>
        <fullName evidence="4">Spermatogenesis-associated protein 6 N-terminal domain-containing protein</fullName>
    </recommendedName>
</protein>
<dbReference type="InterPro" id="IPR042769">
    <property type="entry name" value="SPATA6_fam"/>
</dbReference>
<feature type="compositionally biased region" description="Low complexity" evidence="3">
    <location>
        <begin position="289"/>
        <end position="308"/>
    </location>
</feature>
<comment type="caution">
    <text evidence="5">The sequence shown here is derived from an EMBL/GenBank/DDBJ whole genome shotgun (WGS) entry which is preliminary data.</text>
</comment>
<dbReference type="InterPro" id="IPR032732">
    <property type="entry name" value="SPATA6_N"/>
</dbReference>
<dbReference type="PANTHER" id="PTHR16435:SF6">
    <property type="entry name" value="IP09370P"/>
    <property type="match status" value="1"/>
</dbReference>
<reference evidence="5 6" key="1">
    <citation type="submission" date="2024-04" db="EMBL/GenBank/DDBJ databases">
        <authorList>
            <consortium name="Genoscope - CEA"/>
            <person name="William W."/>
        </authorList>
    </citation>
    <scope>NUCLEOTIDE SEQUENCE [LARGE SCALE GENOMIC DNA]</scope>
</reference>
<name>A0AAV2HS54_LYMST</name>
<gene>
    <name evidence="5" type="ORF">GSLYS_00010462001</name>
</gene>
<evidence type="ECO:0000256" key="1">
    <source>
        <dbReference type="ARBA" id="ARBA00006215"/>
    </source>
</evidence>
<dbReference type="EMBL" id="CAXITT010000233">
    <property type="protein sequence ID" value="CAL1536549.1"/>
    <property type="molecule type" value="Genomic_DNA"/>
</dbReference>
<keyword evidence="6" id="KW-1185">Reference proteome</keyword>
<dbReference type="Proteomes" id="UP001497497">
    <property type="component" value="Unassembled WGS sequence"/>
</dbReference>
<dbReference type="GO" id="GO:0120212">
    <property type="term" value="C:sperm head-tail coupling apparatus"/>
    <property type="evidence" value="ECO:0007669"/>
    <property type="project" value="InterPro"/>
</dbReference>
<evidence type="ECO:0000259" key="4">
    <source>
        <dbReference type="Pfam" id="PF14909"/>
    </source>
</evidence>
<dbReference type="AlphaFoldDB" id="A0AAV2HS54"/>
<dbReference type="PANTHER" id="PTHR16435">
    <property type="entry name" value="SPERMATOGENESIS-ASSOCIATED PROTEIN 6 SPATA6"/>
    <property type="match status" value="1"/>
</dbReference>
<sequence length="449" mass="52095">MPRRALRCIVDLQIQAVSAPGVWLPSKEDVYLSVSLFNQYRNTRLLTSIFPLLVHERFQFEKTYYTAVDPSHVTEMLEDELVIFELVQLSEYTDGAVRLASFSTNARDFLYPYPTLAPSYSAHEREILMCRTIAFPGISPKLEFSTKTIIKESISPELDALDDAVEMERESRQKTRRRPTSRASYSPCLEYSDSDEYEEEVWPNQRLKHWGRNSAEDRCPPHYCMPTVSSLSRSRSVSPTVRRKMLDINLEDTIDTRPPFVVRKLTEDLIGRVPNATTDKNAKSKPKRSSSPYRPVSRSSSPYRPASRQNVEDNDINISYSSKPSYRLTKVIREPFEDPLPVFKPRYGSKNDDDTDLEVEELTSTKPSYISPRPRSVSPLLYKSSFRERYGDSAYSRPFTPSYYERLAERELERARARRFSKLYSSYYSSLDDLDLELRLARIRAGLYF</sequence>
<organism evidence="5 6">
    <name type="scientific">Lymnaea stagnalis</name>
    <name type="common">Great pond snail</name>
    <name type="synonym">Helix stagnalis</name>
    <dbReference type="NCBI Taxonomy" id="6523"/>
    <lineage>
        <taxon>Eukaryota</taxon>
        <taxon>Metazoa</taxon>
        <taxon>Spiralia</taxon>
        <taxon>Lophotrochozoa</taxon>
        <taxon>Mollusca</taxon>
        <taxon>Gastropoda</taxon>
        <taxon>Heterobranchia</taxon>
        <taxon>Euthyneura</taxon>
        <taxon>Panpulmonata</taxon>
        <taxon>Hygrophila</taxon>
        <taxon>Lymnaeoidea</taxon>
        <taxon>Lymnaeidae</taxon>
        <taxon>Lymnaea</taxon>
    </lineage>
</organism>
<keyword evidence="2" id="KW-0597">Phosphoprotein</keyword>
<evidence type="ECO:0000313" key="6">
    <source>
        <dbReference type="Proteomes" id="UP001497497"/>
    </source>
</evidence>
<dbReference type="GO" id="GO:0007283">
    <property type="term" value="P:spermatogenesis"/>
    <property type="evidence" value="ECO:0007669"/>
    <property type="project" value="InterPro"/>
</dbReference>
<evidence type="ECO:0000313" key="5">
    <source>
        <dbReference type="EMBL" id="CAL1536549.1"/>
    </source>
</evidence>
<feature type="region of interest" description="Disordered" evidence="3">
    <location>
        <begin position="273"/>
        <end position="320"/>
    </location>
</feature>
<evidence type="ECO:0000256" key="3">
    <source>
        <dbReference type="SAM" id="MobiDB-lite"/>
    </source>
</evidence>
<evidence type="ECO:0000256" key="2">
    <source>
        <dbReference type="ARBA" id="ARBA00022553"/>
    </source>
</evidence>
<dbReference type="Pfam" id="PF14909">
    <property type="entry name" value="SPATA6"/>
    <property type="match status" value="1"/>
</dbReference>
<feature type="region of interest" description="Disordered" evidence="3">
    <location>
        <begin position="166"/>
        <end position="185"/>
    </location>
</feature>
<accession>A0AAV2HS54</accession>
<proteinExistence type="inferred from homology"/>
<comment type="similarity">
    <text evidence="1">Belongs to the SPATA6 family.</text>
</comment>
<dbReference type="GO" id="GO:0032027">
    <property type="term" value="F:myosin light chain binding"/>
    <property type="evidence" value="ECO:0007669"/>
    <property type="project" value="InterPro"/>
</dbReference>